<accession>A0A9D1SSB3</accession>
<dbReference type="SMART" id="SM00849">
    <property type="entry name" value="Lactamase_B"/>
    <property type="match status" value="1"/>
</dbReference>
<evidence type="ECO:0000256" key="6">
    <source>
        <dbReference type="ARBA" id="ARBA00022833"/>
    </source>
</evidence>
<comment type="caution">
    <text evidence="14">The sequence shown here is derived from an EMBL/GenBank/DDBJ whole genome shotgun (WGS) entry which is preliminary data.</text>
</comment>
<dbReference type="SUPFAM" id="SSF56281">
    <property type="entry name" value="Metallo-hydrolase/oxidoreductase"/>
    <property type="match status" value="1"/>
</dbReference>
<feature type="binding site" evidence="11">
    <location>
        <begin position="228"/>
        <end position="230"/>
    </location>
    <ligand>
        <name>substrate</name>
    </ligand>
</feature>
<feature type="binding site" evidence="12">
    <location>
        <position position="45"/>
    </location>
    <ligand>
        <name>Ca(2+)</name>
        <dbReference type="ChEBI" id="CHEBI:29108"/>
    </ligand>
</feature>
<keyword evidence="7 9" id="KW-0269">Exonuclease</keyword>
<dbReference type="Pfam" id="PF07521">
    <property type="entry name" value="RMMBL"/>
    <property type="match status" value="1"/>
</dbReference>
<feature type="binding site" evidence="12">
    <location>
        <position position="75"/>
    </location>
    <ligand>
        <name>Zn(2+)</name>
        <dbReference type="ChEBI" id="CHEBI:29105"/>
        <label>1</label>
        <note>catalytic</note>
    </ligand>
</feature>
<reference evidence="14" key="1">
    <citation type="submission" date="2020-10" db="EMBL/GenBank/DDBJ databases">
        <authorList>
            <person name="Gilroy R."/>
        </authorList>
    </citation>
    <scope>NUCLEOTIDE SEQUENCE</scope>
    <source>
        <strain evidence="14">ChiGjej2B2-16831</strain>
    </source>
</reference>
<dbReference type="InterPro" id="IPR001587">
    <property type="entry name" value="RNase_J_CS"/>
</dbReference>
<feature type="binding site" evidence="12">
    <location>
        <position position="70"/>
    </location>
    <ligand>
        <name>Zn(2+)</name>
        <dbReference type="ChEBI" id="CHEBI:29105"/>
        <label>1</label>
        <note>catalytic</note>
    </ligand>
</feature>
<feature type="domain" description="Metallo-beta-lactamase" evidence="13">
    <location>
        <begin position="17"/>
        <end position="211"/>
    </location>
</feature>
<evidence type="ECO:0000256" key="3">
    <source>
        <dbReference type="ARBA" id="ARBA00022723"/>
    </source>
</evidence>
<dbReference type="Gene3D" id="3.40.50.10710">
    <property type="entry name" value="Metallo-hydrolase/oxidoreductase"/>
    <property type="match status" value="1"/>
</dbReference>
<dbReference type="NCBIfam" id="TIGR00649">
    <property type="entry name" value="MG423"/>
    <property type="match status" value="1"/>
</dbReference>
<keyword evidence="2 9" id="KW-0540">Nuclease</keyword>
<dbReference type="InterPro" id="IPR042173">
    <property type="entry name" value="RNase_J_2"/>
</dbReference>
<keyword evidence="3 12" id="KW-0479">Metal-binding</keyword>
<protein>
    <recommendedName>
        <fullName evidence="9">Ribonuclease J</fullName>
        <shortName evidence="9">RNase J</shortName>
        <ecNumber evidence="9">3.1.-.-</ecNumber>
    </recommendedName>
</protein>
<evidence type="ECO:0000256" key="10">
    <source>
        <dbReference type="PIRSR" id="PIRSR004803-1"/>
    </source>
</evidence>
<organism evidence="14 15">
    <name type="scientific">Candidatus Aphodomorpha intestinavium</name>
    <dbReference type="NCBI Taxonomy" id="2840672"/>
    <lineage>
        <taxon>Bacteria</taxon>
        <taxon>Bacillati</taxon>
        <taxon>Bacillota</taxon>
        <taxon>Clostridia</taxon>
        <taxon>Eubacteriales</taxon>
        <taxon>Candidatus Aphodomorpha</taxon>
    </lineage>
</organism>
<dbReference type="Pfam" id="PF17770">
    <property type="entry name" value="RNase_J_C"/>
    <property type="match status" value="1"/>
</dbReference>
<dbReference type="CDD" id="cd07714">
    <property type="entry name" value="RNaseJ_MBL-fold"/>
    <property type="match status" value="1"/>
</dbReference>
<comment type="function">
    <text evidence="9">An RNase that has 5'-3' exonuclease and possibly endonuclease activity. Involved in maturation of rRNA and in some organisms also mRNA maturation and/or decay.</text>
</comment>
<dbReference type="HAMAP" id="MF_01491">
    <property type="entry name" value="RNase_J_bact"/>
    <property type="match status" value="1"/>
</dbReference>
<dbReference type="Pfam" id="PF00753">
    <property type="entry name" value="Lactamase_B"/>
    <property type="match status" value="1"/>
</dbReference>
<evidence type="ECO:0000313" key="15">
    <source>
        <dbReference type="Proteomes" id="UP000824128"/>
    </source>
</evidence>
<feature type="binding site" evidence="12">
    <location>
        <position position="438"/>
    </location>
    <ligand>
        <name>Ca(2+)</name>
        <dbReference type="ChEBI" id="CHEBI:29108"/>
    </ligand>
</feature>
<feature type="binding site" evidence="9 11">
    <location>
        <begin position="359"/>
        <end position="363"/>
    </location>
    <ligand>
        <name>substrate</name>
    </ligand>
</feature>
<dbReference type="InterPro" id="IPR041636">
    <property type="entry name" value="RNase_J_C"/>
</dbReference>
<dbReference type="Gene3D" id="3.60.15.10">
    <property type="entry name" value="Ribonuclease Z/Hydroxyacylglutathione hydrolase-like"/>
    <property type="match status" value="1"/>
</dbReference>
<dbReference type="PANTHER" id="PTHR43694:SF1">
    <property type="entry name" value="RIBONUCLEASE J"/>
    <property type="match status" value="1"/>
</dbReference>
<dbReference type="GO" id="GO:0008270">
    <property type="term" value="F:zinc ion binding"/>
    <property type="evidence" value="ECO:0007669"/>
    <property type="project" value="InterPro"/>
</dbReference>
<dbReference type="Pfam" id="PF22505">
    <property type="entry name" value="RNase_J_b_CASP"/>
    <property type="match status" value="1"/>
</dbReference>
<dbReference type="InterPro" id="IPR055132">
    <property type="entry name" value="RNase_J_b_CASP"/>
</dbReference>
<comment type="subcellular location">
    <subcellularLocation>
        <location evidence="9">Cytoplasm</location>
    </subcellularLocation>
</comment>
<dbReference type="GO" id="GO:0004534">
    <property type="term" value="F:5'-3' RNA exonuclease activity"/>
    <property type="evidence" value="ECO:0007669"/>
    <property type="project" value="UniProtKB-UniRule"/>
</dbReference>
<proteinExistence type="inferred from homology"/>
<dbReference type="EMBL" id="DVNZ01000071">
    <property type="protein sequence ID" value="HIU93953.1"/>
    <property type="molecule type" value="Genomic_DNA"/>
</dbReference>
<feature type="binding site" evidence="12">
    <location>
        <position position="72"/>
    </location>
    <ligand>
        <name>Zn(2+)</name>
        <dbReference type="ChEBI" id="CHEBI:29105"/>
        <label>1</label>
        <note>catalytic</note>
    </ligand>
</feature>
<dbReference type="Gene3D" id="3.10.20.580">
    <property type="match status" value="1"/>
</dbReference>
<dbReference type="GO" id="GO:0003723">
    <property type="term" value="F:RNA binding"/>
    <property type="evidence" value="ECO:0007669"/>
    <property type="project" value="UniProtKB-UniRule"/>
</dbReference>
<evidence type="ECO:0000256" key="2">
    <source>
        <dbReference type="ARBA" id="ARBA00022722"/>
    </source>
</evidence>
<evidence type="ECO:0000256" key="1">
    <source>
        <dbReference type="ARBA" id="ARBA00022490"/>
    </source>
</evidence>
<keyword evidence="5 9" id="KW-0378">Hydrolase</keyword>
<dbReference type="InterPro" id="IPR001279">
    <property type="entry name" value="Metallo-B-lactamas"/>
</dbReference>
<evidence type="ECO:0000256" key="12">
    <source>
        <dbReference type="PIRSR" id="PIRSR004803-3"/>
    </source>
</evidence>
<dbReference type="GO" id="GO:0004521">
    <property type="term" value="F:RNA endonuclease activity"/>
    <property type="evidence" value="ECO:0007669"/>
    <property type="project" value="UniProtKB-UniRule"/>
</dbReference>
<evidence type="ECO:0000256" key="11">
    <source>
        <dbReference type="PIRSR" id="PIRSR004803-2"/>
    </source>
</evidence>
<dbReference type="PROSITE" id="PS01292">
    <property type="entry name" value="UPF0036"/>
    <property type="match status" value="1"/>
</dbReference>
<keyword evidence="4 9" id="KW-0255">Endonuclease</keyword>
<keyword evidence="8 9" id="KW-0694">RNA-binding</keyword>
<dbReference type="PIRSF" id="PIRSF004803">
    <property type="entry name" value="RnjA"/>
    <property type="match status" value="1"/>
</dbReference>
<dbReference type="EC" id="3.1.-.-" evidence="9"/>
<keyword evidence="6 12" id="KW-0862">Zinc</keyword>
<feature type="binding site" evidence="12">
    <location>
        <position position="47"/>
    </location>
    <ligand>
        <name>Ca(2+)</name>
        <dbReference type="ChEBI" id="CHEBI:29108"/>
    </ligand>
</feature>
<keyword evidence="9" id="KW-0698">rRNA processing</keyword>
<keyword evidence="1 9" id="KW-0963">Cytoplasm</keyword>
<dbReference type="Proteomes" id="UP000824128">
    <property type="component" value="Unassembled WGS sequence"/>
</dbReference>
<feature type="active site" description="Proton donor" evidence="10">
    <location>
        <position position="191"/>
    </location>
</feature>
<feature type="active site" description="Proton acceptor" evidence="10">
    <location>
        <position position="363"/>
    </location>
</feature>
<dbReference type="InterPro" id="IPR004613">
    <property type="entry name" value="RNase_J"/>
</dbReference>
<evidence type="ECO:0000313" key="14">
    <source>
        <dbReference type="EMBL" id="HIU93953.1"/>
    </source>
</evidence>
<dbReference type="InterPro" id="IPR030854">
    <property type="entry name" value="RNase_J_bac"/>
</dbReference>
<evidence type="ECO:0000256" key="4">
    <source>
        <dbReference type="ARBA" id="ARBA00022759"/>
    </source>
</evidence>
<dbReference type="AlphaFoldDB" id="A0A9D1SSB3"/>
<dbReference type="GO" id="GO:0005737">
    <property type="term" value="C:cytoplasm"/>
    <property type="evidence" value="ECO:0007669"/>
    <property type="project" value="UniProtKB-SubCell"/>
</dbReference>
<feature type="binding site" evidence="12">
    <location>
        <position position="74"/>
    </location>
    <ligand>
        <name>Zn(2+)</name>
        <dbReference type="ChEBI" id="CHEBI:29105"/>
        <label>1</label>
        <note>catalytic</note>
    </ligand>
</feature>
<feature type="binding site" evidence="12">
    <location>
        <position position="137"/>
    </location>
    <ligand>
        <name>Zn(2+)</name>
        <dbReference type="ChEBI" id="CHEBI:29105"/>
        <label>1</label>
        <note>catalytic</note>
    </ligand>
</feature>
<dbReference type="GO" id="GO:0006364">
    <property type="term" value="P:rRNA processing"/>
    <property type="evidence" value="ECO:0007669"/>
    <property type="project" value="UniProtKB-UniRule"/>
</dbReference>
<sequence>MAGKLKIIPLGGVGEIGKNMTVLEYGNDMIVVDCGLIFPDEDMPGIDVVIPDMTYLTENAARLRGFLITHGHEDHIGALPYALREFNVPVYGTSFTIALIEHKLEEMHVKGRQLEAIKPGDRIELGCFKVEFIKTGHSIAGAIALAISTPIGTVIHTGDFKVDFTPIDGEPIDINRFAHYGSRGVLALLSDSTNIERQGYTQSERELGAAFEHYFEAAHGRVIVASFASNVYRIQQVADVAISHGRVLCFQGRSMEQVVQIAMKLGYLKIPADRIVNVDQLKRYRDEQICVFTTGSQGEPMSGLFRMATATHRLNIGPGDTVIISASAIPGNEKGVARVIDNLFQKGAIVIYNQMADVHVSGHACREELRLMMQLTKPRFFIPVHGEYRHLFMHAQLAREMGIPEENIFRAGCGDVIELTARRGRITGSVTAGSVMVDGIGDIDSVVLKDRRLLSQDGLVVAVIVLDVESGRLMAAPEIISRGFVYMRESEKLIEEAVALLTEEAQRFEGAPKSEYAAIKNSVRQKLKSLLKSRTKRTPMLLPIILEI</sequence>
<keyword evidence="12" id="KW-0106">Calcium</keyword>
<dbReference type="PANTHER" id="PTHR43694">
    <property type="entry name" value="RIBONUCLEASE J"/>
    <property type="match status" value="1"/>
</dbReference>
<comment type="subunit">
    <text evidence="9">Homodimer, may be a subunit of the RNA degradosome.</text>
</comment>
<comment type="cofactor">
    <cofactor evidence="12">
        <name>Zn(2+)</name>
        <dbReference type="ChEBI" id="CHEBI:29105"/>
    </cofactor>
    <text evidence="12">Binds 2 Zn(2+) ions per subunit. It is not clear if Zn(2+) or Mg(2+) is physiologically important.</text>
</comment>
<feature type="binding site" evidence="12">
    <location>
        <position position="159"/>
    </location>
    <ligand>
        <name>Zn(2+)</name>
        <dbReference type="ChEBI" id="CHEBI:29105"/>
        <label>1</label>
        <note>catalytic</note>
    </ligand>
</feature>
<gene>
    <name evidence="9" type="primary">rnj</name>
    <name evidence="14" type="ORF">IAD24_02220</name>
</gene>
<name>A0A9D1SSB3_9FIRM</name>
<comment type="similarity">
    <text evidence="9">Belongs to the metallo-beta-lactamase superfamily. RNA-metabolizing metallo-beta-lactamase-like family. Bacterial RNase J subfamily.</text>
</comment>
<evidence type="ECO:0000256" key="5">
    <source>
        <dbReference type="ARBA" id="ARBA00022801"/>
    </source>
</evidence>
<evidence type="ECO:0000259" key="13">
    <source>
        <dbReference type="SMART" id="SM00849"/>
    </source>
</evidence>
<dbReference type="InterPro" id="IPR036866">
    <property type="entry name" value="RibonucZ/Hydroxyglut_hydro"/>
</dbReference>
<reference evidence="14" key="2">
    <citation type="journal article" date="2021" name="PeerJ">
        <title>Extensive microbial diversity within the chicken gut microbiome revealed by metagenomics and culture.</title>
        <authorList>
            <person name="Gilroy R."/>
            <person name="Ravi A."/>
            <person name="Getino M."/>
            <person name="Pursley I."/>
            <person name="Horton D.L."/>
            <person name="Alikhan N.F."/>
            <person name="Baker D."/>
            <person name="Gharbi K."/>
            <person name="Hall N."/>
            <person name="Watson M."/>
            <person name="Adriaenssens E.M."/>
            <person name="Foster-Nyarko E."/>
            <person name="Jarju S."/>
            <person name="Secka A."/>
            <person name="Antonio M."/>
            <person name="Oren A."/>
            <person name="Chaudhuri R.R."/>
            <person name="La Ragione R."/>
            <person name="Hildebrand F."/>
            <person name="Pallen M.J."/>
        </authorList>
    </citation>
    <scope>NUCLEOTIDE SEQUENCE</scope>
    <source>
        <strain evidence="14">ChiGjej2B2-16831</strain>
    </source>
</reference>
<dbReference type="InterPro" id="IPR011108">
    <property type="entry name" value="RMMBL"/>
</dbReference>
<evidence type="ECO:0000256" key="8">
    <source>
        <dbReference type="ARBA" id="ARBA00022884"/>
    </source>
</evidence>
<evidence type="ECO:0000256" key="7">
    <source>
        <dbReference type="ARBA" id="ARBA00022839"/>
    </source>
</evidence>
<comment type="cofactor">
    <cofactor evidence="12">
        <name>Ca(2+)</name>
        <dbReference type="ChEBI" id="CHEBI:29108"/>
    </cofactor>
    <text evidence="12">Binds 1 Ca(2+) cation per subunit. Seen in 1 crystal structure, it is not clear if it is physiologically important.</text>
</comment>
<feature type="binding site" evidence="12">
    <location>
        <position position="385"/>
    </location>
    <ligand>
        <name>Zn(2+)</name>
        <dbReference type="ChEBI" id="CHEBI:29105"/>
        <label>1</label>
        <note>catalytic</note>
    </ligand>
</feature>
<evidence type="ECO:0000256" key="9">
    <source>
        <dbReference type="HAMAP-Rule" id="MF_01491"/>
    </source>
</evidence>